<gene>
    <name evidence="1" type="ORF">KXQ929_LOCUS51298</name>
</gene>
<dbReference type="EMBL" id="CAJOBB010025103">
    <property type="protein sequence ID" value="CAF4405961.1"/>
    <property type="molecule type" value="Genomic_DNA"/>
</dbReference>
<feature type="non-terminal residue" evidence="1">
    <location>
        <position position="176"/>
    </location>
</feature>
<comment type="caution">
    <text evidence="1">The sequence shown here is derived from an EMBL/GenBank/DDBJ whole genome shotgun (WGS) entry which is preliminary data.</text>
</comment>
<proteinExistence type="predicted"/>
<dbReference type="Proteomes" id="UP000663868">
    <property type="component" value="Unassembled WGS sequence"/>
</dbReference>
<evidence type="ECO:0000313" key="2">
    <source>
        <dbReference type="Proteomes" id="UP000663868"/>
    </source>
</evidence>
<reference evidence="1" key="1">
    <citation type="submission" date="2021-02" db="EMBL/GenBank/DDBJ databases">
        <authorList>
            <person name="Nowell W R."/>
        </authorList>
    </citation>
    <scope>NUCLEOTIDE SEQUENCE</scope>
</reference>
<organism evidence="1 2">
    <name type="scientific">Adineta steineri</name>
    <dbReference type="NCBI Taxonomy" id="433720"/>
    <lineage>
        <taxon>Eukaryota</taxon>
        <taxon>Metazoa</taxon>
        <taxon>Spiralia</taxon>
        <taxon>Gnathifera</taxon>
        <taxon>Rotifera</taxon>
        <taxon>Eurotatoria</taxon>
        <taxon>Bdelloidea</taxon>
        <taxon>Adinetida</taxon>
        <taxon>Adinetidae</taxon>
        <taxon>Adineta</taxon>
    </lineage>
</organism>
<feature type="non-terminal residue" evidence="1">
    <location>
        <position position="1"/>
    </location>
</feature>
<protein>
    <submittedName>
        <fullName evidence="1">Uncharacterized protein</fullName>
    </submittedName>
</protein>
<evidence type="ECO:0000313" key="1">
    <source>
        <dbReference type="EMBL" id="CAF4405961.1"/>
    </source>
</evidence>
<name>A0A820PKQ4_9BILA</name>
<accession>A0A820PKQ4</accession>
<sequence length="176" mass="19732">KHTPYIPQPIEESSSALLMELNTEQYRTPFELIIPRLDVESSSSTVLAQVSPALAGLRAKIDVPQLEKSTSTVLFEQTTRSDKEIELIMPKPKQIETSTTTMIADVQAKLETKNIRPSEIQPERSTSTVYFDETVQHVRPQPVELRMKQPIIGDSSTTLLANVKPTIDTQQIQIFG</sequence>
<dbReference type="AlphaFoldDB" id="A0A820PKQ4"/>